<proteinExistence type="predicted"/>
<name>A0A5K7Z1G0_9BACT</name>
<dbReference type="InterPro" id="IPR039563">
    <property type="entry name" value="Peptidase_C39_single_dom"/>
</dbReference>
<keyword evidence="3" id="KW-1185">Reference proteome</keyword>
<evidence type="ECO:0000259" key="1">
    <source>
        <dbReference type="Pfam" id="PF13529"/>
    </source>
</evidence>
<dbReference type="Gene3D" id="1.25.40.10">
    <property type="entry name" value="Tetratricopeptide repeat domain"/>
    <property type="match status" value="1"/>
</dbReference>
<dbReference type="SUPFAM" id="SSF48452">
    <property type="entry name" value="TPR-like"/>
    <property type="match status" value="1"/>
</dbReference>
<dbReference type="AlphaFoldDB" id="A0A5K7Z1G0"/>
<evidence type="ECO:0000313" key="2">
    <source>
        <dbReference type="EMBL" id="BBO72324.1"/>
    </source>
</evidence>
<dbReference type="InterPro" id="IPR039564">
    <property type="entry name" value="Peptidase_C39-like"/>
</dbReference>
<dbReference type="InterPro" id="IPR011990">
    <property type="entry name" value="TPR-like_helical_dom_sf"/>
</dbReference>
<accession>A0A5K7Z1G0</accession>
<organism evidence="2 3">
    <name type="scientific">Desulfosarcina alkanivorans</name>
    <dbReference type="NCBI Taxonomy" id="571177"/>
    <lineage>
        <taxon>Bacteria</taxon>
        <taxon>Pseudomonadati</taxon>
        <taxon>Thermodesulfobacteriota</taxon>
        <taxon>Desulfobacteria</taxon>
        <taxon>Desulfobacterales</taxon>
        <taxon>Desulfosarcinaceae</taxon>
        <taxon>Desulfosarcina</taxon>
    </lineage>
</organism>
<dbReference type="KEGG" id="dalk:DSCA_62540"/>
<dbReference type="Proteomes" id="UP000427906">
    <property type="component" value="Chromosome"/>
</dbReference>
<dbReference type="Gene3D" id="3.90.70.10">
    <property type="entry name" value="Cysteine proteinases"/>
    <property type="match status" value="1"/>
</dbReference>
<feature type="domain" description="Peptidase C39-like" evidence="1">
    <location>
        <begin position="27"/>
        <end position="138"/>
    </location>
</feature>
<dbReference type="Pfam" id="PF13432">
    <property type="entry name" value="TPR_16"/>
    <property type="match status" value="1"/>
</dbReference>
<gene>
    <name evidence="2" type="ORF">DSCA_62540</name>
</gene>
<protein>
    <recommendedName>
        <fullName evidence="1">Peptidase C39-like domain-containing protein</fullName>
    </recommendedName>
</protein>
<dbReference type="EMBL" id="AP021874">
    <property type="protein sequence ID" value="BBO72324.1"/>
    <property type="molecule type" value="Genomic_DNA"/>
</dbReference>
<dbReference type="Pfam" id="PF13529">
    <property type="entry name" value="Peptidase_C39_2"/>
    <property type="match status" value="1"/>
</dbReference>
<dbReference type="CDD" id="cd02549">
    <property type="entry name" value="Peptidase_C39A"/>
    <property type="match status" value="1"/>
</dbReference>
<sequence length="293" mass="31137">MAGCAGPGVIRWPAATGDSPDPYLLSTVPFFPQEDNQCGPAALAMALAWSGVPATPRGLADQVFTPALKGSLQPAMIAAVRRHGRIACLLAGPESLIEEIAAGHPVIVLQNLGLSWYPVWHYAVVVGLDLDGGQVILHSGTTPGKPVSLKTFETTWARSGFWGLMVLPPSRLPAAASEKDYLLAVGQLERLGRWETAARGYATALTRWPDSLPARMGLGVCRYETGDLQSAEAIFRAATVTFPGEGAPFNNLAQVLMDQGRKAEALDAAMRAVQCGGPLKAHFESTLEAIRNR</sequence>
<reference evidence="2 3" key="1">
    <citation type="submission" date="2019-11" db="EMBL/GenBank/DDBJ databases">
        <title>Comparative genomics of hydrocarbon-degrading Desulfosarcina strains.</title>
        <authorList>
            <person name="Watanabe M."/>
            <person name="Kojima H."/>
            <person name="Fukui M."/>
        </authorList>
    </citation>
    <scope>NUCLEOTIDE SEQUENCE [LARGE SCALE GENOMIC DNA]</scope>
    <source>
        <strain evidence="2 3">PL12</strain>
    </source>
</reference>
<dbReference type="NCBIfam" id="NF033920">
    <property type="entry name" value="C39_PA2778_fam"/>
    <property type="match status" value="1"/>
</dbReference>
<evidence type="ECO:0000313" key="3">
    <source>
        <dbReference type="Proteomes" id="UP000427906"/>
    </source>
</evidence>